<dbReference type="RefSeq" id="WP_205720822.1">
    <property type="nucleotide sequence ID" value="NZ_CP070608.1"/>
</dbReference>
<evidence type="ECO:0000256" key="1">
    <source>
        <dbReference type="SAM" id="Phobius"/>
    </source>
</evidence>
<protein>
    <submittedName>
        <fullName evidence="2">FixH family protein</fullName>
    </submittedName>
</protein>
<gene>
    <name evidence="2" type="ORF">JR347_11875</name>
</gene>
<dbReference type="Proteomes" id="UP000662783">
    <property type="component" value="Chromosome"/>
</dbReference>
<organism evidence="2 3">
    <name type="scientific">Fulvivirga lutea</name>
    <dbReference type="NCBI Taxonomy" id="2810512"/>
    <lineage>
        <taxon>Bacteria</taxon>
        <taxon>Pseudomonadati</taxon>
        <taxon>Bacteroidota</taxon>
        <taxon>Cytophagia</taxon>
        <taxon>Cytophagales</taxon>
        <taxon>Fulvivirgaceae</taxon>
        <taxon>Fulvivirga</taxon>
    </lineage>
</organism>
<accession>A0A974ZZM5</accession>
<reference evidence="2" key="1">
    <citation type="submission" date="2021-02" db="EMBL/GenBank/DDBJ databases">
        <title>Fulvivirga sp. S481 isolated from sea water.</title>
        <authorList>
            <person name="Bae S.S."/>
            <person name="Baek K."/>
        </authorList>
    </citation>
    <scope>NUCLEOTIDE SEQUENCE</scope>
    <source>
        <strain evidence="2">S481</strain>
    </source>
</reference>
<evidence type="ECO:0000313" key="3">
    <source>
        <dbReference type="Proteomes" id="UP000662783"/>
    </source>
</evidence>
<evidence type="ECO:0000313" key="2">
    <source>
        <dbReference type="EMBL" id="QSE96306.1"/>
    </source>
</evidence>
<dbReference type="AlphaFoldDB" id="A0A974ZZM5"/>
<dbReference type="InterPro" id="IPR008620">
    <property type="entry name" value="FixH"/>
</dbReference>
<proteinExistence type="predicted"/>
<keyword evidence="1" id="KW-1133">Transmembrane helix</keyword>
<dbReference type="EMBL" id="CP070608">
    <property type="protein sequence ID" value="QSE96306.1"/>
    <property type="molecule type" value="Genomic_DNA"/>
</dbReference>
<sequence>MNWGTKIVIAFISFAGVIITMVVISMKQDISLVATDYYKQELAYQDQIDKQTHALELGDHITFEFDARDHKFFINSDLNTKGEVHFYRPSDAKKDRVVPFEIAAGTKQFISTKGMDLGLWKVKLSWSEGEKEAYIEKTIII</sequence>
<keyword evidence="3" id="KW-1185">Reference proteome</keyword>
<name>A0A974ZZM5_9BACT</name>
<keyword evidence="1" id="KW-0472">Membrane</keyword>
<keyword evidence="1" id="KW-0812">Transmembrane</keyword>
<dbReference type="KEGG" id="fuv:JR347_11875"/>
<feature type="transmembrane region" description="Helical" evidence="1">
    <location>
        <begin position="7"/>
        <end position="26"/>
    </location>
</feature>
<dbReference type="Pfam" id="PF05751">
    <property type="entry name" value="FixH"/>
    <property type="match status" value="1"/>
</dbReference>